<protein>
    <recommendedName>
        <fullName evidence="3">Bacterial Ig-like domain-containing protein</fullName>
    </recommendedName>
</protein>
<feature type="chain" id="PRO_5036880548" description="Bacterial Ig-like domain-containing protein" evidence="2">
    <location>
        <begin position="23"/>
        <end position="515"/>
    </location>
</feature>
<reference evidence="4" key="2">
    <citation type="submission" date="2020-09" db="EMBL/GenBank/DDBJ databases">
        <authorList>
            <person name="Sun Q."/>
            <person name="Zhou Y."/>
        </authorList>
    </citation>
    <scope>NUCLEOTIDE SEQUENCE</scope>
    <source>
        <strain evidence="4">CGMCC 1.12997</strain>
    </source>
</reference>
<feature type="domain" description="Bacterial Ig-like" evidence="3">
    <location>
        <begin position="252"/>
        <end position="340"/>
    </location>
</feature>
<keyword evidence="1" id="KW-1133">Transmembrane helix</keyword>
<dbReference type="AlphaFoldDB" id="A0A917HHZ9"/>
<gene>
    <name evidence="4" type="ORF">GCM10011585_23010</name>
</gene>
<dbReference type="Proteomes" id="UP000647241">
    <property type="component" value="Unassembled WGS sequence"/>
</dbReference>
<dbReference type="Pfam" id="PF16640">
    <property type="entry name" value="Big_3_5"/>
    <property type="match status" value="3"/>
</dbReference>
<dbReference type="InterPro" id="IPR032109">
    <property type="entry name" value="Big_3_5"/>
</dbReference>
<keyword evidence="5" id="KW-1185">Reference proteome</keyword>
<comment type="caution">
    <text evidence="4">The sequence shown here is derived from an EMBL/GenBank/DDBJ whole genome shotgun (WGS) entry which is preliminary data.</text>
</comment>
<dbReference type="InterPro" id="IPR013783">
    <property type="entry name" value="Ig-like_fold"/>
</dbReference>
<feature type="signal peptide" evidence="2">
    <location>
        <begin position="1"/>
        <end position="22"/>
    </location>
</feature>
<keyword evidence="1" id="KW-0812">Transmembrane</keyword>
<feature type="domain" description="Bacterial Ig-like" evidence="3">
    <location>
        <begin position="154"/>
        <end position="239"/>
    </location>
</feature>
<keyword evidence="1" id="KW-0472">Membrane</keyword>
<dbReference type="RefSeq" id="WP_188554247.1">
    <property type="nucleotide sequence ID" value="NZ_BMGT01000002.1"/>
</dbReference>
<accession>A0A917HHZ9</accession>
<feature type="domain" description="Bacterial Ig-like" evidence="3">
    <location>
        <begin position="58"/>
        <end position="144"/>
    </location>
</feature>
<name>A0A917HHZ9_9BACT</name>
<reference evidence="4" key="1">
    <citation type="journal article" date="2014" name="Int. J. Syst. Evol. Microbiol.">
        <title>Complete genome sequence of Corynebacterium casei LMG S-19264T (=DSM 44701T), isolated from a smear-ripened cheese.</title>
        <authorList>
            <consortium name="US DOE Joint Genome Institute (JGI-PGF)"/>
            <person name="Walter F."/>
            <person name="Albersmeier A."/>
            <person name="Kalinowski J."/>
            <person name="Ruckert C."/>
        </authorList>
    </citation>
    <scope>NUCLEOTIDE SEQUENCE</scope>
    <source>
        <strain evidence="4">CGMCC 1.12997</strain>
    </source>
</reference>
<evidence type="ECO:0000313" key="4">
    <source>
        <dbReference type="EMBL" id="GGG79126.1"/>
    </source>
</evidence>
<evidence type="ECO:0000259" key="3">
    <source>
        <dbReference type="Pfam" id="PF16640"/>
    </source>
</evidence>
<evidence type="ECO:0000313" key="5">
    <source>
        <dbReference type="Proteomes" id="UP000647241"/>
    </source>
</evidence>
<keyword evidence="2" id="KW-0732">Signal</keyword>
<proteinExistence type="predicted"/>
<sequence length="515" mass="50891">MSIQSLALKTATLIALISVALPAPTQQLSTNQTVKDGDKPVATLQTATVPTTIVLTISSASPLSYGEDVGGYALVNSSDGTALSGTVTFYDGATNICTIPVTQTTSCPASAGTGFVTGTHMLTAVYSGDATHQGSTSNGVPVVVLPDVTTLSLASSANPAGYGGAVTFTATAQGDHATPTGQIEFLDGGNLIATATLSPGGVASIAESALTLGTHPITVRYAATQNFGAAESAVLNEVVQASSAMATSTTLASSANPASAGQSITFTANVVTVGQTLAPSGTVTFLDGSSVLGMAPLNGVGLATLTTSSLAPGSHTISANYAGSGATAASSSAPLTETVSGTSTLSPAPFTLTVAGTPNVIAGEGVNLVITVAPRAGTIQPVQLTCDGLPAESACTFGTATLPANGGTTTLQISTMSPHSCASDTPYSQNAGIPLGAPVLAGFFILFLPRRGRRSMKNLLMVLIATCGIATLMGCGNCSDLGTRPGDYTVQVVGTSTGAITSKVITKIALHVTVP</sequence>
<organism evidence="4 5">
    <name type="scientific">Edaphobacter dinghuensis</name>
    <dbReference type="NCBI Taxonomy" id="1560005"/>
    <lineage>
        <taxon>Bacteria</taxon>
        <taxon>Pseudomonadati</taxon>
        <taxon>Acidobacteriota</taxon>
        <taxon>Terriglobia</taxon>
        <taxon>Terriglobales</taxon>
        <taxon>Acidobacteriaceae</taxon>
        <taxon>Edaphobacter</taxon>
    </lineage>
</organism>
<evidence type="ECO:0000256" key="2">
    <source>
        <dbReference type="SAM" id="SignalP"/>
    </source>
</evidence>
<dbReference type="Gene3D" id="2.60.40.10">
    <property type="entry name" value="Immunoglobulins"/>
    <property type="match status" value="3"/>
</dbReference>
<dbReference type="EMBL" id="BMGT01000002">
    <property type="protein sequence ID" value="GGG79126.1"/>
    <property type="molecule type" value="Genomic_DNA"/>
</dbReference>
<evidence type="ECO:0000256" key="1">
    <source>
        <dbReference type="SAM" id="Phobius"/>
    </source>
</evidence>
<feature type="transmembrane region" description="Helical" evidence="1">
    <location>
        <begin position="431"/>
        <end position="449"/>
    </location>
</feature>